<feature type="compositionally biased region" description="Polar residues" evidence="1">
    <location>
        <begin position="213"/>
        <end position="224"/>
    </location>
</feature>
<evidence type="ECO:0000256" key="2">
    <source>
        <dbReference type="SAM" id="Phobius"/>
    </source>
</evidence>
<dbReference type="NCBIfam" id="TIGR04222">
    <property type="entry name" value="near_uncomplex"/>
    <property type="match status" value="1"/>
</dbReference>
<proteinExistence type="predicted"/>
<keyword evidence="2" id="KW-1133">Transmembrane helix</keyword>
<dbReference type="RefSeq" id="WP_201942487.1">
    <property type="nucleotide sequence ID" value="NZ_JAERRJ010000001.1"/>
</dbReference>
<feature type="region of interest" description="Disordered" evidence="1">
    <location>
        <begin position="213"/>
        <end position="233"/>
    </location>
</feature>
<accession>A0ABS1LXI7</accession>
<evidence type="ECO:0000313" key="3">
    <source>
        <dbReference type="EMBL" id="MBL1073057.1"/>
    </source>
</evidence>
<keyword evidence="4" id="KW-1185">Reference proteome</keyword>
<feature type="transmembrane region" description="Helical" evidence="2">
    <location>
        <begin position="158"/>
        <end position="180"/>
    </location>
</feature>
<evidence type="ECO:0000313" key="4">
    <source>
        <dbReference type="Proteomes" id="UP000602198"/>
    </source>
</evidence>
<keyword evidence="2" id="KW-0472">Membrane</keyword>
<feature type="region of interest" description="Disordered" evidence="1">
    <location>
        <begin position="273"/>
        <end position="294"/>
    </location>
</feature>
<feature type="transmembrane region" description="Helical" evidence="2">
    <location>
        <begin position="186"/>
        <end position="207"/>
    </location>
</feature>
<dbReference type="EMBL" id="JAERRJ010000001">
    <property type="protein sequence ID" value="MBL1073057.1"/>
    <property type="molecule type" value="Genomic_DNA"/>
</dbReference>
<dbReference type="InterPro" id="IPR026467">
    <property type="entry name" value="Ser/Gly_Cys_C_dom"/>
</dbReference>
<keyword evidence="2" id="KW-0812">Transmembrane</keyword>
<evidence type="ECO:0000256" key="1">
    <source>
        <dbReference type="SAM" id="MobiDB-lite"/>
    </source>
</evidence>
<organism evidence="3 4">
    <name type="scientific">Nocardia acididurans</name>
    <dbReference type="NCBI Taxonomy" id="2802282"/>
    <lineage>
        <taxon>Bacteria</taxon>
        <taxon>Bacillati</taxon>
        <taxon>Actinomycetota</taxon>
        <taxon>Actinomycetes</taxon>
        <taxon>Mycobacteriales</taxon>
        <taxon>Nocardiaceae</taxon>
        <taxon>Nocardia</taxon>
    </lineage>
</organism>
<gene>
    <name evidence="3" type="ORF">JK358_01480</name>
</gene>
<comment type="caution">
    <text evidence="3">The sequence shown here is derived from an EMBL/GenBank/DDBJ whole genome shotgun (WGS) entry which is preliminary data.</text>
</comment>
<protein>
    <submittedName>
        <fullName evidence="3">TIGR04222 domain-containing membrane protein</fullName>
    </submittedName>
</protein>
<feature type="transmembrane region" description="Helical" evidence="2">
    <location>
        <begin position="24"/>
        <end position="41"/>
    </location>
</feature>
<dbReference type="Proteomes" id="UP000602198">
    <property type="component" value="Unassembled WGS sequence"/>
</dbReference>
<reference evidence="3 4" key="1">
    <citation type="submission" date="2021-01" db="EMBL/GenBank/DDBJ databases">
        <title>WGS of actinomycetes isolated from Thailand.</title>
        <authorList>
            <person name="Thawai C."/>
        </authorList>
    </citation>
    <scope>NUCLEOTIDE SEQUENCE [LARGE SCALE GENOMIC DNA]</scope>
    <source>
        <strain evidence="3 4">LPG 2</strain>
    </source>
</reference>
<name>A0ABS1LXI7_9NOCA</name>
<sequence length="311" mass="31787">MVTVTIQAAVPAAADTWGISGPAFLGFYLLTALAAAVYGFTQRARIIRDTSHTRPHAHPLTVTETAMLFDDRRPVLAGLAQLRGHGLISSAGTPTRGPDRITEQPLDSFSKALLAYLRTGHKKHVLAMSGASTGPLKTLRKSLVDRGYLLSPAQQRSLFLAALPLDALLVLGIIRIVAGSANHKPVVFLILAMIGVFILTVLVMRPVRLTQQGRRTRQETMQRNSHLRPGNSPAYTSYGTDSAALAAALFGAAVIWQLDPELAGNTGTISASGSGGYSGSGSSCSGGGSGGDGGGGGGGGGCGGGGGGCGG</sequence>